<evidence type="ECO:0000313" key="1">
    <source>
        <dbReference type="EMBL" id="KON91043.1"/>
    </source>
</evidence>
<dbReference type="OrthoDB" id="2691759at2"/>
<gene>
    <name evidence="1" type="ORF">AF331_00400</name>
</gene>
<dbReference type="EMBL" id="LGUE01000001">
    <property type="protein sequence ID" value="KON91043.1"/>
    <property type="molecule type" value="Genomic_DNA"/>
</dbReference>
<dbReference type="Proteomes" id="UP000037405">
    <property type="component" value="Unassembled WGS sequence"/>
</dbReference>
<dbReference type="STRING" id="189381.GCA_900166615_04321"/>
<dbReference type="PATRIC" id="fig|189381.12.peg.145"/>
<sequence length="92" mass="10816">MKAIYSQPFMQTERRIEEETQKTIETVGYIHLYNDRIETPSNVFVIGDVFDVTSRSLSAGYCFLYLHTIIGVRTFVIKSSPDRFIFHYRSLK</sequence>
<comment type="caution">
    <text evidence="1">The sequence shown here is derived from an EMBL/GenBank/DDBJ whole genome shotgun (WGS) entry which is preliminary data.</text>
</comment>
<dbReference type="AlphaFoldDB" id="A0A0M0GMQ0"/>
<keyword evidence="2" id="KW-1185">Reference proteome</keyword>
<protein>
    <submittedName>
        <fullName evidence="1">Uncharacterized protein</fullName>
    </submittedName>
</protein>
<organism evidence="1 2">
    <name type="scientific">Rossellomorea marisflavi</name>
    <dbReference type="NCBI Taxonomy" id="189381"/>
    <lineage>
        <taxon>Bacteria</taxon>
        <taxon>Bacillati</taxon>
        <taxon>Bacillota</taxon>
        <taxon>Bacilli</taxon>
        <taxon>Bacillales</taxon>
        <taxon>Bacillaceae</taxon>
        <taxon>Rossellomorea</taxon>
    </lineage>
</organism>
<name>A0A0M0GMQ0_9BACI</name>
<reference evidence="2" key="1">
    <citation type="submission" date="2015-07" db="EMBL/GenBank/DDBJ databases">
        <title>Fjat-14235 jcm11544.</title>
        <authorList>
            <person name="Liu B."/>
            <person name="Wang J."/>
            <person name="Zhu Y."/>
            <person name="Liu G."/>
            <person name="Chen Q."/>
            <person name="Chen Z."/>
            <person name="Lan J."/>
            <person name="Che J."/>
            <person name="Ge C."/>
            <person name="Shi H."/>
            <person name="Pan Z."/>
            <person name="Liu X."/>
        </authorList>
    </citation>
    <scope>NUCLEOTIDE SEQUENCE [LARGE SCALE GENOMIC DNA]</scope>
    <source>
        <strain evidence="2">JCM 11544</strain>
    </source>
</reference>
<proteinExistence type="predicted"/>
<dbReference type="RefSeq" id="WP_053426285.1">
    <property type="nucleotide sequence ID" value="NZ_JAMQJB010000004.1"/>
</dbReference>
<accession>A0A0M0GMQ0</accession>
<evidence type="ECO:0000313" key="2">
    <source>
        <dbReference type="Proteomes" id="UP000037405"/>
    </source>
</evidence>